<comment type="caution">
    <text evidence="2">The sequence shown here is derived from an EMBL/GenBank/DDBJ whole genome shotgun (WGS) entry which is preliminary data.</text>
</comment>
<evidence type="ECO:0000313" key="3">
    <source>
        <dbReference type="Proteomes" id="UP000658690"/>
    </source>
</evidence>
<dbReference type="PANTHER" id="PTHR12110">
    <property type="entry name" value="HYDROXYPYRUVATE ISOMERASE"/>
    <property type="match status" value="1"/>
</dbReference>
<feature type="domain" description="Xylose isomerase-like TIM barrel" evidence="1">
    <location>
        <begin position="26"/>
        <end position="251"/>
    </location>
</feature>
<organism evidence="2 3">
    <name type="scientific">Paenibacillus germinis</name>
    <dbReference type="NCBI Taxonomy" id="2654979"/>
    <lineage>
        <taxon>Bacteria</taxon>
        <taxon>Bacillati</taxon>
        <taxon>Bacillota</taxon>
        <taxon>Bacilli</taxon>
        <taxon>Bacillales</taxon>
        <taxon>Paenibacillaceae</taxon>
        <taxon>Paenibacillus</taxon>
    </lineage>
</organism>
<dbReference type="Pfam" id="PF01261">
    <property type="entry name" value="AP_endonuc_2"/>
    <property type="match status" value="1"/>
</dbReference>
<evidence type="ECO:0000259" key="1">
    <source>
        <dbReference type="Pfam" id="PF01261"/>
    </source>
</evidence>
<accession>A0ABX1Z9T1</accession>
<dbReference type="Gene3D" id="3.20.20.150">
    <property type="entry name" value="Divalent-metal-dependent TIM barrel enzymes"/>
    <property type="match status" value="1"/>
</dbReference>
<keyword evidence="3" id="KW-1185">Reference proteome</keyword>
<dbReference type="PANTHER" id="PTHR12110:SF41">
    <property type="entry name" value="INOSOSE DEHYDRATASE"/>
    <property type="match status" value="1"/>
</dbReference>
<evidence type="ECO:0000313" key="2">
    <source>
        <dbReference type="EMBL" id="NOU90122.1"/>
    </source>
</evidence>
<dbReference type="RefSeq" id="WP_171692949.1">
    <property type="nucleotide sequence ID" value="NZ_WHOC01000160.1"/>
</dbReference>
<dbReference type="SUPFAM" id="SSF51658">
    <property type="entry name" value="Xylose isomerase-like"/>
    <property type="match status" value="1"/>
</dbReference>
<gene>
    <name evidence="2" type="ORF">GC102_30905</name>
</gene>
<proteinExistence type="predicted"/>
<protein>
    <submittedName>
        <fullName evidence="2">TIM barrel protein</fullName>
    </submittedName>
</protein>
<dbReference type="InterPro" id="IPR013022">
    <property type="entry name" value="Xyl_isomerase-like_TIM-brl"/>
</dbReference>
<dbReference type="InterPro" id="IPR036237">
    <property type="entry name" value="Xyl_isomerase-like_sf"/>
</dbReference>
<dbReference type="Proteomes" id="UP000658690">
    <property type="component" value="Unassembled WGS sequence"/>
</dbReference>
<reference evidence="2 3" key="1">
    <citation type="submission" date="2019-10" db="EMBL/GenBank/DDBJ databases">
        <title>Description of Paenibacillus choica sp. nov.</title>
        <authorList>
            <person name="Carlier A."/>
            <person name="Qi S."/>
        </authorList>
    </citation>
    <scope>NUCLEOTIDE SEQUENCE [LARGE SCALE GENOMIC DNA]</scope>
    <source>
        <strain evidence="2 3">LMG 31460</strain>
    </source>
</reference>
<dbReference type="InterPro" id="IPR050312">
    <property type="entry name" value="IolE/XylAMocC-like"/>
</dbReference>
<dbReference type="EMBL" id="WHOC01000160">
    <property type="protein sequence ID" value="NOU90122.1"/>
    <property type="molecule type" value="Genomic_DNA"/>
</dbReference>
<sequence length="264" mass="29420">MQRMGIGLQLYTLRDHMAADPAGTLSKVAELGYEGVEFAGYFGTPAVELRALLDELGLKAIGSHVSLSNIRNNLFGEIEYLKTIGGQYLICPMVPNSERKTEEDWTRVFAYFQEVGAEVRKHGLQFGYHNHAFEFESRIGGQVAFDALYASTGADEVQAEMDVCWVQYAKQDLLDYIGRYAGRLPLLHLKDFNRSADNWMQTLELGQGEVNLPAVITASGAAGVKWLIIEQDSCQKPPLECVANSLRWLKQHYPVSLSKPEGDV</sequence>
<name>A0ABX1Z9T1_9BACL</name>